<reference evidence="9" key="1">
    <citation type="submission" date="2015-07" db="EMBL/GenBank/DDBJ databases">
        <title>Fjat-14205 dsm 2895.</title>
        <authorList>
            <person name="Liu B."/>
            <person name="Wang J."/>
            <person name="Zhu Y."/>
            <person name="Liu G."/>
            <person name="Chen Q."/>
            <person name="Chen Z."/>
            <person name="Lan J."/>
            <person name="Che J."/>
            <person name="Ge C."/>
            <person name="Shi H."/>
            <person name="Pan Z."/>
            <person name="Liu X."/>
        </authorList>
    </citation>
    <scope>NUCLEOTIDE SEQUENCE [LARGE SCALE GENOMIC DNA]</scope>
    <source>
        <strain evidence="9">DSM 25560</strain>
    </source>
</reference>
<evidence type="ECO:0000259" key="7">
    <source>
        <dbReference type="SMART" id="SM00387"/>
    </source>
</evidence>
<keyword evidence="3" id="KW-0808">Transferase</keyword>
<dbReference type="EMBL" id="LGRV01000003">
    <property type="protein sequence ID" value="KOS69818.1"/>
    <property type="molecule type" value="Genomic_DNA"/>
</dbReference>
<feature type="transmembrane region" description="Helical" evidence="6">
    <location>
        <begin position="120"/>
        <end position="137"/>
    </location>
</feature>
<dbReference type="EC" id="2.7.13.3" evidence="2"/>
<name>A0ABR5K4X8_9BACI</name>
<feature type="transmembrane region" description="Helical" evidence="6">
    <location>
        <begin position="149"/>
        <end position="167"/>
    </location>
</feature>
<keyword evidence="6" id="KW-0812">Transmembrane</keyword>
<dbReference type="Pfam" id="PF02518">
    <property type="entry name" value="HATPase_c"/>
    <property type="match status" value="1"/>
</dbReference>
<gene>
    <name evidence="8" type="ORF">AEA09_09385</name>
</gene>
<evidence type="ECO:0000256" key="2">
    <source>
        <dbReference type="ARBA" id="ARBA00012438"/>
    </source>
</evidence>
<protein>
    <recommendedName>
        <fullName evidence="2">histidine kinase</fullName>
        <ecNumber evidence="2">2.7.13.3</ecNumber>
    </recommendedName>
</protein>
<accession>A0ABR5K4X8</accession>
<dbReference type="PANTHER" id="PTHR24421:SF63">
    <property type="entry name" value="SENSOR HISTIDINE KINASE DESK"/>
    <property type="match status" value="1"/>
</dbReference>
<sequence length="386" mass="43788">MPFKPLQINRRQKLVTNIKIYPKDQARQYLIIDVVSIIFLVSLVLSSKSDLPILVKVIILSLFLSAFYFALWYRDWRLHLATLSGLFLITIISIYEGSIMLTFGFMFADLIGRAKAKWHIASAMIAITLMFIVVLWAETGELFKIEEPMIIPIMMIQIVFPLLIYFIEKTKSLKVELAAVNTQLVQQDERQRIARDLHDTIGHTLTMIKIKTELTTKLMDRDPNRAKDELDDILSTTRTALKQVREIVSDMNFISLESELYHCKNLLQTATISFKLNHRCPNTLLASVEETMLALCLREATTNLIKHSQAKNCIVEIDCIDHIYCLKISDDGVGLVNQGLGNGISSMKERMSALQGTASIKNIATGGTIVTFKLSIQHSRKEAQIL</sequence>
<evidence type="ECO:0000256" key="5">
    <source>
        <dbReference type="ARBA" id="ARBA00023012"/>
    </source>
</evidence>
<keyword evidence="4 8" id="KW-0418">Kinase</keyword>
<dbReference type="InterPro" id="IPR050482">
    <property type="entry name" value="Sensor_HK_TwoCompSys"/>
</dbReference>
<keyword evidence="6" id="KW-1133">Transmembrane helix</keyword>
<proteinExistence type="predicted"/>
<dbReference type="InterPro" id="IPR036890">
    <property type="entry name" value="HATPase_C_sf"/>
</dbReference>
<keyword evidence="5" id="KW-0902">Two-component regulatory system</keyword>
<comment type="caution">
    <text evidence="8">The sequence shown here is derived from an EMBL/GenBank/DDBJ whole genome shotgun (WGS) entry which is preliminary data.</text>
</comment>
<feature type="transmembrane region" description="Helical" evidence="6">
    <location>
        <begin position="85"/>
        <end position="108"/>
    </location>
</feature>
<dbReference type="Gene3D" id="1.20.5.1930">
    <property type="match status" value="1"/>
</dbReference>
<feature type="transmembrane region" description="Helical" evidence="6">
    <location>
        <begin position="29"/>
        <end position="46"/>
    </location>
</feature>
<keyword evidence="9" id="KW-1185">Reference proteome</keyword>
<dbReference type="SMART" id="SM00387">
    <property type="entry name" value="HATPase_c"/>
    <property type="match status" value="1"/>
</dbReference>
<evidence type="ECO:0000256" key="4">
    <source>
        <dbReference type="ARBA" id="ARBA00022777"/>
    </source>
</evidence>
<evidence type="ECO:0000256" key="3">
    <source>
        <dbReference type="ARBA" id="ARBA00022679"/>
    </source>
</evidence>
<evidence type="ECO:0000256" key="1">
    <source>
        <dbReference type="ARBA" id="ARBA00000085"/>
    </source>
</evidence>
<feature type="domain" description="Histidine kinase/HSP90-like ATPase" evidence="7">
    <location>
        <begin position="288"/>
        <end position="378"/>
    </location>
</feature>
<dbReference type="Proteomes" id="UP000050668">
    <property type="component" value="Unassembled WGS sequence"/>
</dbReference>
<comment type="catalytic activity">
    <reaction evidence="1">
        <text>ATP + protein L-histidine = ADP + protein N-phospho-L-histidine.</text>
        <dbReference type="EC" id="2.7.13.3"/>
    </reaction>
</comment>
<evidence type="ECO:0000313" key="9">
    <source>
        <dbReference type="Proteomes" id="UP000050668"/>
    </source>
</evidence>
<dbReference type="InterPro" id="IPR003594">
    <property type="entry name" value="HATPase_dom"/>
</dbReference>
<organism evidence="8 9">
    <name type="scientific">Lysinibacillus contaminans</name>
    <dbReference type="NCBI Taxonomy" id="1293441"/>
    <lineage>
        <taxon>Bacteria</taxon>
        <taxon>Bacillati</taxon>
        <taxon>Bacillota</taxon>
        <taxon>Bacilli</taxon>
        <taxon>Bacillales</taxon>
        <taxon>Bacillaceae</taxon>
        <taxon>Lysinibacillus</taxon>
    </lineage>
</organism>
<feature type="transmembrane region" description="Helical" evidence="6">
    <location>
        <begin position="53"/>
        <end position="73"/>
    </location>
</feature>
<dbReference type="InterPro" id="IPR011712">
    <property type="entry name" value="Sig_transdc_His_kin_sub3_dim/P"/>
</dbReference>
<dbReference type="Pfam" id="PF07730">
    <property type="entry name" value="HisKA_3"/>
    <property type="match status" value="1"/>
</dbReference>
<dbReference type="PANTHER" id="PTHR24421">
    <property type="entry name" value="NITRATE/NITRITE SENSOR PROTEIN NARX-RELATED"/>
    <property type="match status" value="1"/>
</dbReference>
<dbReference type="SUPFAM" id="SSF55874">
    <property type="entry name" value="ATPase domain of HSP90 chaperone/DNA topoisomerase II/histidine kinase"/>
    <property type="match status" value="1"/>
</dbReference>
<dbReference type="CDD" id="cd16917">
    <property type="entry name" value="HATPase_UhpB-NarQ-NarX-like"/>
    <property type="match status" value="1"/>
</dbReference>
<keyword evidence="6" id="KW-0472">Membrane</keyword>
<dbReference type="Gene3D" id="3.30.565.10">
    <property type="entry name" value="Histidine kinase-like ATPase, C-terminal domain"/>
    <property type="match status" value="1"/>
</dbReference>
<evidence type="ECO:0000256" key="6">
    <source>
        <dbReference type="SAM" id="Phobius"/>
    </source>
</evidence>
<dbReference type="GO" id="GO:0016301">
    <property type="term" value="F:kinase activity"/>
    <property type="evidence" value="ECO:0007669"/>
    <property type="project" value="UniProtKB-KW"/>
</dbReference>
<evidence type="ECO:0000313" key="8">
    <source>
        <dbReference type="EMBL" id="KOS69818.1"/>
    </source>
</evidence>